<feature type="transmembrane region" description="Helical" evidence="2">
    <location>
        <begin position="371"/>
        <end position="387"/>
    </location>
</feature>
<evidence type="ECO:0000256" key="1">
    <source>
        <dbReference type="SAM" id="MobiDB-lite"/>
    </source>
</evidence>
<keyword evidence="2" id="KW-1133">Transmembrane helix</keyword>
<accession>A0ABR2IC69</accession>
<evidence type="ECO:0000313" key="3">
    <source>
        <dbReference type="EMBL" id="KAK8860643.1"/>
    </source>
</evidence>
<feature type="transmembrane region" description="Helical" evidence="2">
    <location>
        <begin position="346"/>
        <end position="364"/>
    </location>
</feature>
<evidence type="ECO:0000313" key="4">
    <source>
        <dbReference type="Proteomes" id="UP001470230"/>
    </source>
</evidence>
<feature type="transmembrane region" description="Helical" evidence="2">
    <location>
        <begin position="190"/>
        <end position="209"/>
    </location>
</feature>
<name>A0ABR2IC69_9EUKA</name>
<comment type="caution">
    <text evidence="3">The sequence shown here is derived from an EMBL/GenBank/DDBJ whole genome shotgun (WGS) entry which is preliminary data.</text>
</comment>
<feature type="region of interest" description="Disordered" evidence="1">
    <location>
        <begin position="447"/>
        <end position="486"/>
    </location>
</feature>
<feature type="transmembrane region" description="Helical" evidence="2">
    <location>
        <begin position="295"/>
        <end position="314"/>
    </location>
</feature>
<proteinExistence type="predicted"/>
<feature type="transmembrane region" description="Helical" evidence="2">
    <location>
        <begin position="105"/>
        <end position="126"/>
    </location>
</feature>
<keyword evidence="2" id="KW-0472">Membrane</keyword>
<organism evidence="3 4">
    <name type="scientific">Tritrichomonas musculus</name>
    <dbReference type="NCBI Taxonomy" id="1915356"/>
    <lineage>
        <taxon>Eukaryota</taxon>
        <taxon>Metamonada</taxon>
        <taxon>Parabasalia</taxon>
        <taxon>Tritrichomonadida</taxon>
        <taxon>Tritrichomonadidae</taxon>
        <taxon>Tritrichomonas</taxon>
    </lineage>
</organism>
<feature type="transmembrane region" description="Helical" evidence="2">
    <location>
        <begin position="76"/>
        <end position="99"/>
    </location>
</feature>
<evidence type="ECO:0008006" key="5">
    <source>
        <dbReference type="Google" id="ProtNLM"/>
    </source>
</evidence>
<feature type="transmembrane region" description="Helical" evidence="2">
    <location>
        <begin position="399"/>
        <end position="421"/>
    </location>
</feature>
<gene>
    <name evidence="3" type="ORF">M9Y10_012308</name>
</gene>
<feature type="transmembrane region" description="Helical" evidence="2">
    <location>
        <begin position="512"/>
        <end position="537"/>
    </location>
</feature>
<dbReference type="EMBL" id="JAPFFF010000018">
    <property type="protein sequence ID" value="KAK8860643.1"/>
    <property type="molecule type" value="Genomic_DNA"/>
</dbReference>
<evidence type="ECO:0000256" key="2">
    <source>
        <dbReference type="SAM" id="Phobius"/>
    </source>
</evidence>
<sequence length="662" mass="78016">MLYDYQYTKGACYSDIPFHTNIIMSCIMGCNSKVKLNGKKAKLMSVFFSGEPLAYSMIPDWYSASLMLSGFTSIRYALLIPSIFVTFSLITSFYSLSYFYSKSHFISSLSLFLLFNLGGSSWTHILEFTYSRFTNRKYSNENIFDFILTNFDFTIDRHREIDWIHMWGENKEEYWFHPITHIILPQRGSLWSMPLCYWAMLCLIFGSRLNDGKFMILAGILTGLTPQVQVHSFVALVQWSISYCLMTFLYEIYCFYQKKKIELNNSKKINRIELNSFKLLSKIVYGLIIKYLKLWSIYGLISVAIALPQIGSFIGRIESSKDNFIQFNPIWNTPYQVGRLFRPVRLWWNGLGVFGAISIVFGWVSITKRQLFLYIPSLVVFLIANFIRYQPWELDNTKVFYACWIPFASPFVATFLSRLLFPFSLENRKNLIQKKLKNLIKSSSDEKPVKINKQNDPDHEGFLDRGKHAQKVGNDDNKENEREKEKEKMTKKIFINSEVDENLTLPSFLKTFLLFFIFVILLFSTIASSLIHLYQWYFFPCPIYEREDYLFGLWVAENTPINSVFLSHGYPQDPVGSVAGRQLHLGYPGWVSSHGLDYSYRWDKEHFILQHPEKRYLFEEEKIDYVVHFKYEKKNCEITDVSDVWQLVFDSDRYKVWKLKKY</sequence>
<keyword evidence="2" id="KW-0812">Transmembrane</keyword>
<keyword evidence="4" id="KW-1185">Reference proteome</keyword>
<feature type="transmembrane region" description="Helical" evidence="2">
    <location>
        <begin position="229"/>
        <end position="250"/>
    </location>
</feature>
<dbReference type="Proteomes" id="UP001470230">
    <property type="component" value="Unassembled WGS sequence"/>
</dbReference>
<reference evidence="3 4" key="1">
    <citation type="submission" date="2024-04" db="EMBL/GenBank/DDBJ databases">
        <title>Tritrichomonas musculus Genome.</title>
        <authorList>
            <person name="Alves-Ferreira E."/>
            <person name="Grigg M."/>
            <person name="Lorenzi H."/>
            <person name="Galac M."/>
        </authorList>
    </citation>
    <scope>NUCLEOTIDE SEQUENCE [LARGE SCALE GENOMIC DNA]</scope>
    <source>
        <strain evidence="3 4">EAF2021</strain>
    </source>
</reference>
<protein>
    <recommendedName>
        <fullName evidence="5">Dolichyl-phosphate-mannose--protein mannosyltransferase</fullName>
    </recommendedName>
</protein>